<evidence type="ECO:0000256" key="2">
    <source>
        <dbReference type="ARBA" id="ARBA00022692"/>
    </source>
</evidence>
<evidence type="ECO:0000259" key="6">
    <source>
        <dbReference type="Pfam" id="PF12698"/>
    </source>
</evidence>
<keyword evidence="4 5" id="KW-0472">Membrane</keyword>
<organism evidence="7">
    <name type="scientific">Desertifilum tharense IPPAS B-1220</name>
    <dbReference type="NCBI Taxonomy" id="1781255"/>
    <lineage>
        <taxon>Bacteria</taxon>
        <taxon>Bacillati</taxon>
        <taxon>Cyanobacteriota</taxon>
        <taxon>Cyanophyceae</taxon>
        <taxon>Desertifilales</taxon>
        <taxon>Desertifilaceae</taxon>
        <taxon>Desertifilum</taxon>
    </lineage>
</organism>
<feature type="transmembrane region" description="Helical" evidence="5">
    <location>
        <begin position="58"/>
        <end position="80"/>
    </location>
</feature>
<keyword evidence="3 5" id="KW-1133">Transmembrane helix</keyword>
<evidence type="ECO:0000313" key="7">
    <source>
        <dbReference type="EMBL" id="OEJ72436.1"/>
    </source>
</evidence>
<evidence type="ECO:0000256" key="3">
    <source>
        <dbReference type="ARBA" id="ARBA00022989"/>
    </source>
</evidence>
<protein>
    <submittedName>
        <fullName evidence="7">ABC transporter</fullName>
    </submittedName>
</protein>
<dbReference type="EMBL" id="MJGC01000132">
    <property type="protein sequence ID" value="OEJ72436.1"/>
    <property type="molecule type" value="Genomic_DNA"/>
</dbReference>
<keyword evidence="2 5" id="KW-0812">Transmembrane</keyword>
<evidence type="ECO:0000256" key="1">
    <source>
        <dbReference type="ARBA" id="ARBA00004141"/>
    </source>
</evidence>
<dbReference type="GO" id="GO:0140359">
    <property type="term" value="F:ABC-type transporter activity"/>
    <property type="evidence" value="ECO:0007669"/>
    <property type="project" value="InterPro"/>
</dbReference>
<feature type="transmembrane region" description="Helical" evidence="5">
    <location>
        <begin position="139"/>
        <end position="163"/>
    </location>
</feature>
<gene>
    <name evidence="7" type="ORF">BH720_25530</name>
</gene>
<feature type="domain" description="ABC-2 type transporter transmembrane" evidence="6">
    <location>
        <begin position="57"/>
        <end position="239"/>
    </location>
</feature>
<accession>A0A1E5QCP9</accession>
<dbReference type="STRING" id="1781255.BH720_25530"/>
<feature type="transmembrane region" description="Helical" evidence="5">
    <location>
        <begin position="175"/>
        <end position="198"/>
    </location>
</feature>
<evidence type="ECO:0000256" key="5">
    <source>
        <dbReference type="SAM" id="Phobius"/>
    </source>
</evidence>
<feature type="transmembrane region" description="Helical" evidence="5">
    <location>
        <begin position="20"/>
        <end position="38"/>
    </location>
</feature>
<proteinExistence type="predicted"/>
<feature type="transmembrane region" description="Helical" evidence="5">
    <location>
        <begin position="218"/>
        <end position="241"/>
    </location>
</feature>
<name>A0A1E5QCP9_9CYAN</name>
<dbReference type="Pfam" id="PF12698">
    <property type="entry name" value="ABC2_membrane_3"/>
    <property type="match status" value="1"/>
</dbReference>
<evidence type="ECO:0000256" key="4">
    <source>
        <dbReference type="ARBA" id="ARBA00023136"/>
    </source>
</evidence>
<dbReference type="AlphaFoldDB" id="A0A1E5QCP9"/>
<feature type="transmembrane region" description="Helical" evidence="5">
    <location>
        <begin position="101"/>
        <end position="127"/>
    </location>
</feature>
<sequence>MFNLLLAELKREWIILRRYFTETIALIIGLVVAFYGIFQSARFIAGPEISLGDRADSLVIGYILWSMSIFILGNIAGGLQQEAQTGTLEQLFISPFRASQIFLIRAIGNLTIQLFLNALMLLIVMGITGARLSFPPVLILPLAAVLLGAYGLAMAMGSLALLLKRVQQVLGIFQFLLFFVLMVPTETWSSSVRGLGWLLPMTPGAELLRSVMARGETLQGGAVAIALLNGAAYFILGLLLFRIAEREAKRRGKLSGY</sequence>
<dbReference type="PANTHER" id="PTHR43229">
    <property type="entry name" value="NODULATION PROTEIN J"/>
    <property type="match status" value="1"/>
</dbReference>
<dbReference type="InterPro" id="IPR051784">
    <property type="entry name" value="Nod_factor_ABC_transporter"/>
</dbReference>
<reference evidence="7" key="1">
    <citation type="submission" date="2016-09" db="EMBL/GenBank/DDBJ databases">
        <title>Draft genome of thermotolerant cyanobacterium Desertifilum sp. strain IPPAS B-1220.</title>
        <authorList>
            <person name="Sinetova M.A."/>
            <person name="Bolakhan K."/>
            <person name="Zayadan B.K."/>
            <person name="Mironov K.S."/>
            <person name="Ustinova V."/>
            <person name="Kupriyanova E.V."/>
            <person name="Sidorov R.A."/>
            <person name="Skrypnik A.N."/>
            <person name="Gogoleva N.E."/>
            <person name="Gogolev Y.V."/>
            <person name="Los D.A."/>
        </authorList>
    </citation>
    <scope>NUCLEOTIDE SEQUENCE [LARGE SCALE GENOMIC DNA]</scope>
    <source>
        <strain evidence="7">IPPAS B-1220</strain>
    </source>
</reference>
<comment type="caution">
    <text evidence="7">The sequence shown here is derived from an EMBL/GenBank/DDBJ whole genome shotgun (WGS) entry which is preliminary data.</text>
</comment>
<dbReference type="OrthoDB" id="9815972at2"/>
<dbReference type="InterPro" id="IPR013525">
    <property type="entry name" value="ABC2_TM"/>
</dbReference>
<dbReference type="PANTHER" id="PTHR43229:SF6">
    <property type="entry name" value="ABC-TYPE MULTIDRUG TRANSPORT SYSTEM, PERMEASE COMPONENT"/>
    <property type="match status" value="1"/>
</dbReference>
<dbReference type="GO" id="GO:0016020">
    <property type="term" value="C:membrane"/>
    <property type="evidence" value="ECO:0007669"/>
    <property type="project" value="UniProtKB-SubCell"/>
</dbReference>
<dbReference type="RefSeq" id="WP_069970043.1">
    <property type="nucleotide sequence ID" value="NZ_CM124774.1"/>
</dbReference>
<comment type="subcellular location">
    <subcellularLocation>
        <location evidence="1">Membrane</location>
        <topology evidence="1">Multi-pass membrane protein</topology>
    </subcellularLocation>
</comment>